<dbReference type="STRING" id="1618207.UM93_09080"/>
<name>A0A0D4BZ74_9MICC</name>
<dbReference type="PATRIC" id="fig|1618207.4.peg.1839"/>
<protein>
    <submittedName>
        <fullName evidence="1">Uncharacterized protein</fullName>
    </submittedName>
</protein>
<dbReference type="KEGG" id="ari:UM93_09080"/>
<dbReference type="EMBL" id="CP011005">
    <property type="protein sequence ID" value="AJT41623.1"/>
    <property type="molecule type" value="Genomic_DNA"/>
</dbReference>
<gene>
    <name evidence="1" type="ORF">UM93_09080</name>
</gene>
<dbReference type="Proteomes" id="UP000061839">
    <property type="component" value="Chromosome"/>
</dbReference>
<proteinExistence type="predicted"/>
<dbReference type="HOGENOM" id="CLU_1802097_0_0_11"/>
<keyword evidence="2" id="KW-1185">Reference proteome</keyword>
<accession>A0A0D4BZ74</accession>
<sequence length="143" mass="16030">MVTIRQTATFRLVAGPKWYIYDNNSTTVIVKTLDLIKGTKGIEGFIGLEASEFPQISSDLTVMAQTARNLEQRRWKSPVRITEYRTIAGVKGFVLQSSDSEKQFYEWGGLDANNVLTVLAFKIPTGAGLDKWVEPTLASIEWK</sequence>
<dbReference type="AlphaFoldDB" id="A0A0D4BZ74"/>
<evidence type="ECO:0000313" key="1">
    <source>
        <dbReference type="EMBL" id="AJT41623.1"/>
    </source>
</evidence>
<reference evidence="1 2" key="1">
    <citation type="journal article" date="2015" name="Genome Announc.">
        <title>Complete Genome Sequencing of Protease-Producing Novel Arthrobacter sp. Strain IHBB 11108 Using PacBio Single-Molecule Real-Time Sequencing Technology.</title>
        <authorList>
            <person name="Kiran S."/>
            <person name="Swarnkar M.K."/>
            <person name="Pal M."/>
            <person name="Thakur R."/>
            <person name="Tewari R."/>
            <person name="Singh A.K."/>
            <person name="Gulati A."/>
        </authorList>
    </citation>
    <scope>NUCLEOTIDE SEQUENCE [LARGE SCALE GENOMIC DNA]</scope>
    <source>
        <strain evidence="1 2">IHBB 11108</strain>
    </source>
</reference>
<evidence type="ECO:0000313" key="2">
    <source>
        <dbReference type="Proteomes" id="UP000061839"/>
    </source>
</evidence>
<organism evidence="1 2">
    <name type="scientific">Psychromicrobium lacuslunae</name>
    <dbReference type="NCBI Taxonomy" id="1618207"/>
    <lineage>
        <taxon>Bacteria</taxon>
        <taxon>Bacillati</taxon>
        <taxon>Actinomycetota</taxon>
        <taxon>Actinomycetes</taxon>
        <taxon>Micrococcales</taxon>
        <taxon>Micrococcaceae</taxon>
        <taxon>Psychromicrobium</taxon>
    </lineage>
</organism>